<proteinExistence type="predicted"/>
<feature type="compositionally biased region" description="Acidic residues" evidence="1">
    <location>
        <begin position="75"/>
        <end position="100"/>
    </location>
</feature>
<feature type="compositionally biased region" description="Basic and acidic residues" evidence="1">
    <location>
        <begin position="101"/>
        <end position="116"/>
    </location>
</feature>
<dbReference type="EMBL" id="BKCJ010007864">
    <property type="protein sequence ID" value="GEU79399.1"/>
    <property type="molecule type" value="Genomic_DNA"/>
</dbReference>
<sequence>MSISSYLDGPSWGFLLMNAGELSEIDPYEEVAQQGKPEHLEYHAPSDDDIQVKDQPFANDASPTAESPIYINDSDSMEEDTDADSIDYLDESEDDDEDPEKDPSHKTDIIRMRNDIPEEDMPPRRRFVLTAPLHGFDVTESSAAAARVPRGQ</sequence>
<feature type="region of interest" description="Disordered" evidence="1">
    <location>
        <begin position="33"/>
        <end position="123"/>
    </location>
</feature>
<gene>
    <name evidence="2" type="ORF">Tci_051377</name>
</gene>
<name>A0A6L2N1A4_TANCI</name>
<comment type="caution">
    <text evidence="2">The sequence shown here is derived from an EMBL/GenBank/DDBJ whole genome shotgun (WGS) entry which is preliminary data.</text>
</comment>
<protein>
    <submittedName>
        <fullName evidence="2">Uncharacterized protein</fullName>
    </submittedName>
</protein>
<accession>A0A6L2N1A4</accession>
<reference evidence="2" key="1">
    <citation type="journal article" date="2019" name="Sci. Rep.">
        <title>Draft genome of Tanacetum cinerariifolium, the natural source of mosquito coil.</title>
        <authorList>
            <person name="Yamashiro T."/>
            <person name="Shiraishi A."/>
            <person name="Satake H."/>
            <person name="Nakayama K."/>
        </authorList>
    </citation>
    <scope>NUCLEOTIDE SEQUENCE</scope>
</reference>
<evidence type="ECO:0000313" key="2">
    <source>
        <dbReference type="EMBL" id="GEU79399.1"/>
    </source>
</evidence>
<feature type="compositionally biased region" description="Basic and acidic residues" evidence="1">
    <location>
        <begin position="36"/>
        <end position="52"/>
    </location>
</feature>
<organism evidence="2">
    <name type="scientific">Tanacetum cinerariifolium</name>
    <name type="common">Dalmatian daisy</name>
    <name type="synonym">Chrysanthemum cinerariifolium</name>
    <dbReference type="NCBI Taxonomy" id="118510"/>
    <lineage>
        <taxon>Eukaryota</taxon>
        <taxon>Viridiplantae</taxon>
        <taxon>Streptophyta</taxon>
        <taxon>Embryophyta</taxon>
        <taxon>Tracheophyta</taxon>
        <taxon>Spermatophyta</taxon>
        <taxon>Magnoliopsida</taxon>
        <taxon>eudicotyledons</taxon>
        <taxon>Gunneridae</taxon>
        <taxon>Pentapetalae</taxon>
        <taxon>asterids</taxon>
        <taxon>campanulids</taxon>
        <taxon>Asterales</taxon>
        <taxon>Asteraceae</taxon>
        <taxon>Asteroideae</taxon>
        <taxon>Anthemideae</taxon>
        <taxon>Anthemidinae</taxon>
        <taxon>Tanacetum</taxon>
    </lineage>
</organism>
<evidence type="ECO:0000256" key="1">
    <source>
        <dbReference type="SAM" id="MobiDB-lite"/>
    </source>
</evidence>
<dbReference type="AlphaFoldDB" id="A0A6L2N1A4"/>